<dbReference type="Gene3D" id="1.10.510.10">
    <property type="entry name" value="Transferase(Phosphotransferase) domain 1"/>
    <property type="match status" value="1"/>
</dbReference>
<evidence type="ECO:0000256" key="6">
    <source>
        <dbReference type="SAM" id="MobiDB-lite"/>
    </source>
</evidence>
<dbReference type="Proteomes" id="UP000009168">
    <property type="component" value="Unassembled WGS sequence"/>
</dbReference>
<gene>
    <name evidence="8" type="ORF">TTHERM_00579160</name>
</gene>
<keyword evidence="5" id="KW-0067">ATP-binding</keyword>
<accession>I7LWQ8</accession>
<dbReference type="PANTHER" id="PTHR43671:SF13">
    <property type="entry name" value="SERINE_THREONINE-PROTEIN KINASE NEK2"/>
    <property type="match status" value="1"/>
</dbReference>
<dbReference type="InterPro" id="IPR050660">
    <property type="entry name" value="NEK_Ser/Thr_kinase"/>
</dbReference>
<evidence type="ECO:0000313" key="9">
    <source>
        <dbReference type="Proteomes" id="UP000009168"/>
    </source>
</evidence>
<dbReference type="CDD" id="cd00180">
    <property type="entry name" value="PKc"/>
    <property type="match status" value="1"/>
</dbReference>
<dbReference type="EC" id="2.7.11.1" evidence="1"/>
<evidence type="ECO:0000256" key="3">
    <source>
        <dbReference type="ARBA" id="ARBA00022741"/>
    </source>
</evidence>
<dbReference type="GO" id="GO:0004674">
    <property type="term" value="F:protein serine/threonine kinase activity"/>
    <property type="evidence" value="ECO:0007669"/>
    <property type="project" value="UniProtKB-EC"/>
</dbReference>
<dbReference type="GO" id="GO:0005524">
    <property type="term" value="F:ATP binding"/>
    <property type="evidence" value="ECO:0007669"/>
    <property type="project" value="UniProtKB-KW"/>
</dbReference>
<dbReference type="GeneID" id="7826626"/>
<evidence type="ECO:0000259" key="7">
    <source>
        <dbReference type="PROSITE" id="PS50011"/>
    </source>
</evidence>
<name>I7LWQ8_TETTS</name>
<dbReference type="Pfam" id="PF00069">
    <property type="entry name" value="Pkinase"/>
    <property type="match status" value="1"/>
</dbReference>
<evidence type="ECO:0000313" key="8">
    <source>
        <dbReference type="EMBL" id="EAS02672.2"/>
    </source>
</evidence>
<dbReference type="EMBL" id="GG662527">
    <property type="protein sequence ID" value="EAS02672.2"/>
    <property type="molecule type" value="Genomic_DNA"/>
</dbReference>
<dbReference type="SUPFAM" id="SSF56112">
    <property type="entry name" value="Protein kinase-like (PK-like)"/>
    <property type="match status" value="1"/>
</dbReference>
<dbReference type="InterPro" id="IPR011009">
    <property type="entry name" value="Kinase-like_dom_sf"/>
</dbReference>
<dbReference type="STRING" id="312017.I7LWQ8"/>
<proteinExistence type="predicted"/>
<dbReference type="InParanoid" id="I7LWQ8"/>
<feature type="compositionally biased region" description="Polar residues" evidence="6">
    <location>
        <begin position="1164"/>
        <end position="1179"/>
    </location>
</feature>
<dbReference type="PANTHER" id="PTHR43671">
    <property type="entry name" value="SERINE/THREONINE-PROTEIN KINASE NEK"/>
    <property type="match status" value="1"/>
</dbReference>
<dbReference type="PROSITE" id="PS00108">
    <property type="entry name" value="PROTEIN_KINASE_ST"/>
    <property type="match status" value="1"/>
</dbReference>
<dbReference type="PROSITE" id="PS50011">
    <property type="entry name" value="PROTEIN_KINASE_DOM"/>
    <property type="match status" value="1"/>
</dbReference>
<dbReference type="InterPro" id="IPR008271">
    <property type="entry name" value="Ser/Thr_kinase_AS"/>
</dbReference>
<protein>
    <recommendedName>
        <fullName evidence="1">non-specific serine/threonine protein kinase</fullName>
        <ecNumber evidence="1">2.7.11.1</ecNumber>
    </recommendedName>
</protein>
<evidence type="ECO:0000256" key="5">
    <source>
        <dbReference type="ARBA" id="ARBA00022840"/>
    </source>
</evidence>
<dbReference type="RefSeq" id="XP_001022917.2">
    <property type="nucleotide sequence ID" value="XM_001022917.2"/>
</dbReference>
<evidence type="ECO:0000256" key="2">
    <source>
        <dbReference type="ARBA" id="ARBA00022679"/>
    </source>
</evidence>
<evidence type="ECO:0000256" key="1">
    <source>
        <dbReference type="ARBA" id="ARBA00012513"/>
    </source>
</evidence>
<feature type="region of interest" description="Disordered" evidence="6">
    <location>
        <begin position="1140"/>
        <end position="1179"/>
    </location>
</feature>
<dbReference type="KEGG" id="tet:TTHERM_00579160"/>
<dbReference type="Gene3D" id="3.30.200.20">
    <property type="entry name" value="Phosphorylase Kinase, domain 1"/>
    <property type="match status" value="1"/>
</dbReference>
<feature type="domain" description="Protein kinase" evidence="7">
    <location>
        <begin position="745"/>
        <end position="1025"/>
    </location>
</feature>
<organism evidence="8 9">
    <name type="scientific">Tetrahymena thermophila (strain SB210)</name>
    <dbReference type="NCBI Taxonomy" id="312017"/>
    <lineage>
        <taxon>Eukaryota</taxon>
        <taxon>Sar</taxon>
        <taxon>Alveolata</taxon>
        <taxon>Ciliophora</taxon>
        <taxon>Intramacronucleata</taxon>
        <taxon>Oligohymenophorea</taxon>
        <taxon>Hymenostomatida</taxon>
        <taxon>Tetrahymenina</taxon>
        <taxon>Tetrahymenidae</taxon>
        <taxon>Tetrahymena</taxon>
    </lineage>
</organism>
<dbReference type="SMART" id="SM00220">
    <property type="entry name" value="S_TKc"/>
    <property type="match status" value="1"/>
</dbReference>
<feature type="compositionally biased region" description="Basic and acidic residues" evidence="6">
    <location>
        <begin position="1145"/>
        <end position="1163"/>
    </location>
</feature>
<keyword evidence="2" id="KW-0808">Transferase</keyword>
<dbReference type="InterPro" id="IPR000719">
    <property type="entry name" value="Prot_kinase_dom"/>
</dbReference>
<sequence>MQNFLKNLVQILPLKQEAKTLIMDATLQLTKEKCDNSTNYSNLDSAEIKQYENCIKEYESNTQINRLILQNIMYQLKKDHSDTNEIIQLVIDNNTYQSIIKLQSELEYFLKTSKRKDSCGWNHILFLYFKVTYYLTPQRYNKDKYQPSQKHVKELIEFLMQLQEQLDILIKQRCKEFQNQIENANYKEVDYENSYEQQNFIVYFSQLKKYEYSNIFKKLTIEDLKQVSFRGDLLQKEESFFRDVIDCYIMNGNMQLIEYYKAKKSLLYFQIIENFFEEESKSNLIKNYQIQNFKFFDKFDFYTILIDSKIIENLEEDELYLYFLLYSLINLVKIGYIVINKEIKLQKLITKIKTIKNLNSKFKLGYIFILKFMMDTQQKSYLSEENSQFEGSNDEILKKSTICLFKEWANQKYIVSDSYFNKEQLQLYIDGIQSILILAILPEVARFYEKEEQLPYQPTEFKIGYVQQIIRGKRLFLKYPDRTDLNIKYWTSFIQKLKEIIQRQQYERFKSRFSKKNSEIYDQPILKQHNQNFKAFEGQFYFKVCQINLQSLIIMSNSKSSKNYDKQKSELDELVKALVQTIDMCQYYGIYRQRQLYYTLSYLFIDEKGITESIIKLIKQSKIPQLNIEDSQTSQNFILSLKNEFNLETFINKQKQGEHAFFNGTDKFYLCLSADFSLAQKAFENCSDKIEELNQCKQRFEDIISYYGLLGRKKFLTFKINLKIYIKQIELRIELIQKSIQQFNVTEYIKIGKSQFEIYKVSIENQGTFVMKQVPRDELNKKKFVEQQLREISILSMIPQNQYIIQYKGHQSDGQSFQLFLEYFESQNLLEYYQNKLENRKVFNYEKQNRIKIKKLKICIQILHAVEFLHQLNIVHGDIKLSNILISSKKGQRNIKLIDFSESGFMIEDTLGSTPGYEEKNQFKSIYSDYVSIGVSIIRLLYFQEFLYKCDCEDKYKDNQDKEKYIEKCYQSTLHKKQIKEKYKDQFSKHKDDYLQILFKQIMSLFNDQPYLRCSLEELIYLMELQISIFENNDDQFKQQKLFQYKQKYGSVKEKIPLDMINPNDKIKFNNQQQQQVDTENIHDKNNYTMTIATKKEINLQEEKQKSQINDKQLEDNKNQKEISQVLQYNNQIIINSQNTLQQQNEHDVQIHQTQQKENEKNNSIDNQQSTKQYQEYSQSGIKIPQNCKIDEKEESKQNFYKNHQIEYQANNLQIENGNKRVINLEGQLDKLNNYDNQQQNNAIDDQCNNKINKEPHYIKVQIQENAKLERKNPQQQFQQNSYVNIEQKYQAAVILTQDSKKEIINSEDSLLIVDNDTQNLKNIEIEQQFLQNYDNQQQNNAIDDQCNNISNKEPHYYKVQIQENAKLERKNPEQQFQQNSYVNIEQQYQAAVKLIQDSKEEIINFEDSLFIVDNDQKNLQDIQIENFLQQPQKGNQTDIPNSNKNNQVMVTDDQLICNFIDDQQQNRLYVKDDQLLEEDLTVRKNQKNKQFLEQKKLEQQYSKITVEKEINNDCKSQKECNTNLTFKLKDLENYFLQNVEIVESYPRIIQRLQQLNLNMREKQINIRSINYLSNIEKIRFASKIVGNKGFEIFLKDMTQVLQGDIPKLLLDLINQKEIKEEIIDKILKYYMCYEK</sequence>
<keyword evidence="3" id="KW-0547">Nucleotide-binding</keyword>
<evidence type="ECO:0000256" key="4">
    <source>
        <dbReference type="ARBA" id="ARBA00022777"/>
    </source>
</evidence>
<reference evidence="9" key="1">
    <citation type="journal article" date="2006" name="PLoS Biol.">
        <title>Macronuclear genome sequence of the ciliate Tetrahymena thermophila, a model eukaryote.</title>
        <authorList>
            <person name="Eisen J.A."/>
            <person name="Coyne R.S."/>
            <person name="Wu M."/>
            <person name="Wu D."/>
            <person name="Thiagarajan M."/>
            <person name="Wortman J.R."/>
            <person name="Badger J.H."/>
            <person name="Ren Q."/>
            <person name="Amedeo P."/>
            <person name="Jones K.M."/>
            <person name="Tallon L.J."/>
            <person name="Delcher A.L."/>
            <person name="Salzberg S.L."/>
            <person name="Silva J.C."/>
            <person name="Haas B.J."/>
            <person name="Majoros W.H."/>
            <person name="Farzad M."/>
            <person name="Carlton J.M."/>
            <person name="Smith R.K. Jr."/>
            <person name="Garg J."/>
            <person name="Pearlman R.E."/>
            <person name="Karrer K.M."/>
            <person name="Sun L."/>
            <person name="Manning G."/>
            <person name="Elde N.C."/>
            <person name="Turkewitz A.P."/>
            <person name="Asai D.J."/>
            <person name="Wilkes D.E."/>
            <person name="Wang Y."/>
            <person name="Cai H."/>
            <person name="Collins K."/>
            <person name="Stewart B.A."/>
            <person name="Lee S.R."/>
            <person name="Wilamowska K."/>
            <person name="Weinberg Z."/>
            <person name="Ruzzo W.L."/>
            <person name="Wloga D."/>
            <person name="Gaertig J."/>
            <person name="Frankel J."/>
            <person name="Tsao C.-C."/>
            <person name="Gorovsky M.A."/>
            <person name="Keeling P.J."/>
            <person name="Waller R.F."/>
            <person name="Patron N.J."/>
            <person name="Cherry J.M."/>
            <person name="Stover N.A."/>
            <person name="Krieger C.J."/>
            <person name="del Toro C."/>
            <person name="Ryder H.F."/>
            <person name="Williamson S.C."/>
            <person name="Barbeau R.A."/>
            <person name="Hamilton E.P."/>
            <person name="Orias E."/>
        </authorList>
    </citation>
    <scope>NUCLEOTIDE SEQUENCE [LARGE SCALE GENOMIC DNA]</scope>
    <source>
        <strain evidence="9">SB210</strain>
    </source>
</reference>
<keyword evidence="9" id="KW-1185">Reference proteome</keyword>
<keyword evidence="4 8" id="KW-0418">Kinase</keyword>